<keyword evidence="1" id="KW-0812">Transmembrane</keyword>
<dbReference type="EMBL" id="FNDG01000001">
    <property type="protein sequence ID" value="SDG86631.1"/>
    <property type="molecule type" value="Genomic_DNA"/>
</dbReference>
<keyword evidence="1" id="KW-0472">Membrane</keyword>
<evidence type="ECO:0000256" key="1">
    <source>
        <dbReference type="SAM" id="Phobius"/>
    </source>
</evidence>
<keyword evidence="1" id="KW-1133">Transmembrane helix</keyword>
<accession>A0A1G7XR78</accession>
<evidence type="ECO:0000313" key="2">
    <source>
        <dbReference type="EMBL" id="SDG86631.1"/>
    </source>
</evidence>
<proteinExistence type="predicted"/>
<dbReference type="Proteomes" id="UP000198606">
    <property type="component" value="Unassembled WGS sequence"/>
</dbReference>
<feature type="transmembrane region" description="Helical" evidence="1">
    <location>
        <begin position="12"/>
        <end position="33"/>
    </location>
</feature>
<gene>
    <name evidence="2" type="ORF">SAMN05216588_101237</name>
</gene>
<sequence length="39" mass="4542">MTQYQRARRIVLWRSFAAALGFFIVFIVALGLADRIANW</sequence>
<reference evidence="2 3" key="1">
    <citation type="submission" date="2016-10" db="EMBL/GenBank/DDBJ databases">
        <authorList>
            <person name="de Groot N.N."/>
        </authorList>
    </citation>
    <scope>NUCLEOTIDE SEQUENCE [LARGE SCALE GENOMIC DNA]</scope>
    <source>
        <strain evidence="2 3">LMG 18387</strain>
    </source>
</reference>
<dbReference type="STRING" id="29435.SAMN05216588_101237"/>
<organism evidence="2 3">
    <name type="scientific">Phytopseudomonas flavescens</name>
    <dbReference type="NCBI Taxonomy" id="29435"/>
    <lineage>
        <taxon>Bacteria</taxon>
        <taxon>Pseudomonadati</taxon>
        <taxon>Pseudomonadota</taxon>
        <taxon>Gammaproteobacteria</taxon>
        <taxon>Pseudomonadales</taxon>
        <taxon>Pseudomonadaceae</taxon>
        <taxon>Phytopseudomonas</taxon>
    </lineage>
</organism>
<dbReference type="AlphaFoldDB" id="A0A1G7XR78"/>
<protein>
    <submittedName>
        <fullName evidence="2">Uncharacterized protein</fullName>
    </submittedName>
</protein>
<name>A0A1G7XR78_9GAMM</name>
<evidence type="ECO:0000313" key="3">
    <source>
        <dbReference type="Proteomes" id="UP000198606"/>
    </source>
</evidence>